<dbReference type="Pfam" id="PF01844">
    <property type="entry name" value="HNH"/>
    <property type="match status" value="1"/>
</dbReference>
<keyword evidence="2" id="KW-0378">Hydrolase</keyword>
<accession>A0A2N3QHM0</accession>
<evidence type="ECO:0000259" key="1">
    <source>
        <dbReference type="SMART" id="SM00507"/>
    </source>
</evidence>
<dbReference type="InterPro" id="IPR003615">
    <property type="entry name" value="HNH_nuc"/>
</dbReference>
<dbReference type="RefSeq" id="WP_101429842.1">
    <property type="nucleotide sequence ID" value="NZ_PCGZ01000005.1"/>
</dbReference>
<dbReference type="InterPro" id="IPR002711">
    <property type="entry name" value="HNH"/>
</dbReference>
<feature type="domain" description="HNH nuclease" evidence="1">
    <location>
        <begin position="49"/>
        <end position="99"/>
    </location>
</feature>
<dbReference type="EMBL" id="PCGZ01000005">
    <property type="protein sequence ID" value="PKU90752.1"/>
    <property type="molecule type" value="Genomic_DNA"/>
</dbReference>
<dbReference type="Proteomes" id="UP000233730">
    <property type="component" value="Unassembled WGS sequence"/>
</dbReference>
<dbReference type="GO" id="GO:0003676">
    <property type="term" value="F:nucleic acid binding"/>
    <property type="evidence" value="ECO:0007669"/>
    <property type="project" value="InterPro"/>
</dbReference>
<dbReference type="GO" id="GO:0004519">
    <property type="term" value="F:endonuclease activity"/>
    <property type="evidence" value="ECO:0007669"/>
    <property type="project" value="UniProtKB-KW"/>
</dbReference>
<evidence type="ECO:0000313" key="3">
    <source>
        <dbReference type="Proteomes" id="UP000233730"/>
    </source>
</evidence>
<keyword evidence="2" id="KW-0255">Endonuclease</keyword>
<evidence type="ECO:0000313" key="2">
    <source>
        <dbReference type="EMBL" id="PKU90752.1"/>
    </source>
</evidence>
<proteinExistence type="predicted"/>
<dbReference type="CDD" id="cd00085">
    <property type="entry name" value="HNHc"/>
    <property type="match status" value="1"/>
</dbReference>
<gene>
    <name evidence="2" type="ORF">CQR46_0948</name>
</gene>
<keyword evidence="2" id="KW-0540">Nuclease</keyword>
<protein>
    <submittedName>
        <fullName evidence="2">HNH endonuclease</fullName>
    </submittedName>
</protein>
<dbReference type="AlphaFoldDB" id="A0A2N3QHM0"/>
<organism evidence="2 3">
    <name type="scientific">Bifidobacterium pseudolongum subsp. globosum</name>
    <dbReference type="NCBI Taxonomy" id="1690"/>
    <lineage>
        <taxon>Bacteria</taxon>
        <taxon>Bacillati</taxon>
        <taxon>Actinomycetota</taxon>
        <taxon>Actinomycetes</taxon>
        <taxon>Bifidobacteriales</taxon>
        <taxon>Bifidobacteriaceae</taxon>
        <taxon>Bifidobacterium</taxon>
    </lineage>
</organism>
<dbReference type="Gene3D" id="1.10.30.50">
    <property type="match status" value="1"/>
</dbReference>
<sequence length="115" mass="13339">MPQRPRPRCSHTDCTRKATHDGLCEHHQRAPWQHTSAHNRLLDPNQWARTRKQILNRDHHTCVRCGQPAHTVDHITPVACGGALYDPANLQTLCDTCNTHKNAEDREQYKNYKQK</sequence>
<dbReference type="SMART" id="SM00507">
    <property type="entry name" value="HNHc"/>
    <property type="match status" value="1"/>
</dbReference>
<reference evidence="2 3" key="1">
    <citation type="submission" date="2017-10" db="EMBL/GenBank/DDBJ databases">
        <title>Bifidobacterium genomics.</title>
        <authorList>
            <person name="Lugli G.A."/>
            <person name="Milani C."/>
            <person name="Mancabelli L."/>
        </authorList>
    </citation>
    <scope>NUCLEOTIDE SEQUENCE [LARGE SCALE GENOMIC DNA]</scope>
    <source>
        <strain evidence="2 3">1524B</strain>
    </source>
</reference>
<name>A0A2N3QHM0_9BIFI</name>
<dbReference type="GO" id="GO:0008270">
    <property type="term" value="F:zinc ion binding"/>
    <property type="evidence" value="ECO:0007669"/>
    <property type="project" value="InterPro"/>
</dbReference>
<comment type="caution">
    <text evidence="2">The sequence shown here is derived from an EMBL/GenBank/DDBJ whole genome shotgun (WGS) entry which is preliminary data.</text>
</comment>